<dbReference type="Proteomes" id="UP000182063">
    <property type="component" value="Plasmid pHSL1"/>
</dbReference>
<reference evidence="2 3" key="1">
    <citation type="submission" date="2016-11" db="EMBL/GenBank/DDBJ databases">
        <title>Complete Genome Sequence of alachlor-degrading Sphingomonas sp. strain JJ-A5.</title>
        <authorList>
            <person name="Lee H."/>
            <person name="Ka J.-O."/>
        </authorList>
    </citation>
    <scope>NUCLEOTIDE SEQUENCE [LARGE SCALE GENOMIC DNA]</scope>
    <source>
        <strain evidence="2 3">JJ-A5</strain>
        <plasmid evidence="3">phsl1</plasmid>
    </source>
</reference>
<name>A0A1L4A071_9SPHN</name>
<dbReference type="InterPro" id="IPR018968">
    <property type="entry name" value="Phasin"/>
</dbReference>
<protein>
    <recommendedName>
        <fullName evidence="1">Phasin domain-containing protein</fullName>
    </recommendedName>
</protein>
<dbReference type="KEGG" id="sphj:BSL82_17635"/>
<keyword evidence="3" id="KW-1185">Reference proteome</keyword>
<evidence type="ECO:0000313" key="3">
    <source>
        <dbReference type="Proteomes" id="UP000182063"/>
    </source>
</evidence>
<organism evidence="2 3">
    <name type="scientific">Tardibacter chloracetimidivorans</name>
    <dbReference type="NCBI Taxonomy" id="1921510"/>
    <lineage>
        <taxon>Bacteria</taxon>
        <taxon>Pseudomonadati</taxon>
        <taxon>Pseudomonadota</taxon>
        <taxon>Alphaproteobacteria</taxon>
        <taxon>Sphingomonadales</taxon>
        <taxon>Sphingomonadaceae</taxon>
        <taxon>Tardibacter</taxon>
    </lineage>
</organism>
<sequence>MPANDSSSDSKATVPTSADAGFEQVQQLLDMANRSRQASLNALRTSSARTSKLAVEATTKTIAYSQTAATASAEHLSRLTQIRDFKEAAELQAEFVQSRLSAFRDYLRDLGKTVETTLTDLTSD</sequence>
<evidence type="ECO:0000259" key="1">
    <source>
        <dbReference type="Pfam" id="PF09361"/>
    </source>
</evidence>
<evidence type="ECO:0000313" key="2">
    <source>
        <dbReference type="EMBL" id="API61273.1"/>
    </source>
</evidence>
<geneLocation type="plasmid" evidence="3">
    <name>phsl1</name>
</geneLocation>
<dbReference type="EMBL" id="CP018222">
    <property type="protein sequence ID" value="API61273.1"/>
    <property type="molecule type" value="Genomic_DNA"/>
</dbReference>
<dbReference type="Pfam" id="PF09361">
    <property type="entry name" value="Phasin_2"/>
    <property type="match status" value="1"/>
</dbReference>
<keyword evidence="2" id="KW-0614">Plasmid</keyword>
<dbReference type="AlphaFoldDB" id="A0A1L4A071"/>
<accession>A0A1L4A071</accession>
<feature type="domain" description="Phasin" evidence="1">
    <location>
        <begin position="34"/>
        <end position="121"/>
    </location>
</feature>
<dbReference type="RefSeq" id="WP_072598902.1">
    <property type="nucleotide sequence ID" value="NZ_CP018222.1"/>
</dbReference>
<gene>
    <name evidence="2" type="ORF">BSL82_17635</name>
</gene>
<dbReference type="OrthoDB" id="7856369at2"/>
<proteinExistence type="predicted"/>